<feature type="transmembrane region" description="Helical" evidence="13">
    <location>
        <begin position="654"/>
        <end position="684"/>
    </location>
</feature>
<dbReference type="InterPro" id="IPR013014">
    <property type="entry name" value="PTS_EIIC_2"/>
</dbReference>
<feature type="transmembrane region" description="Helical" evidence="13">
    <location>
        <begin position="474"/>
        <end position="496"/>
    </location>
</feature>
<comment type="subcellular location">
    <subcellularLocation>
        <location evidence="1">Cell inner membrane</location>
        <topology evidence="1">Multi-pass membrane protein</topology>
    </subcellularLocation>
</comment>
<feature type="transmembrane region" description="Helical" evidence="13">
    <location>
        <begin position="415"/>
        <end position="433"/>
    </location>
</feature>
<evidence type="ECO:0000256" key="12">
    <source>
        <dbReference type="SAM" id="MobiDB-lite"/>
    </source>
</evidence>
<feature type="region of interest" description="Disordered" evidence="12">
    <location>
        <begin position="282"/>
        <end position="308"/>
    </location>
</feature>
<keyword evidence="6" id="KW-0808">Transferase</keyword>
<dbReference type="NCBIfam" id="TIGR01427">
    <property type="entry name" value="PTS_IIC_fructo"/>
    <property type="match status" value="1"/>
</dbReference>
<evidence type="ECO:0000256" key="13">
    <source>
        <dbReference type="SAM" id="Phobius"/>
    </source>
</evidence>
<evidence type="ECO:0000259" key="16">
    <source>
        <dbReference type="PROSITE" id="PS51104"/>
    </source>
</evidence>
<dbReference type="GO" id="GO:0009401">
    <property type="term" value="P:phosphoenolpyruvate-dependent sugar phosphotransferase system"/>
    <property type="evidence" value="ECO:0007669"/>
    <property type="project" value="UniProtKB-KW"/>
</dbReference>
<keyword evidence="2" id="KW-0813">Transport</keyword>
<dbReference type="PROSITE" id="PS51099">
    <property type="entry name" value="PTS_EIIB_TYPE_2"/>
    <property type="match status" value="1"/>
</dbReference>
<evidence type="ECO:0000256" key="11">
    <source>
        <dbReference type="ARBA" id="ARBA00023136"/>
    </source>
</evidence>
<reference evidence="17" key="1">
    <citation type="submission" date="2015-08" db="EMBL/GenBank/DDBJ databases">
        <authorList>
            <person name="Babu N.S."/>
            <person name="Beckwith C.J."/>
            <person name="Beseler K.G."/>
            <person name="Brison A."/>
            <person name="Carone J.V."/>
            <person name="Caskin T.P."/>
            <person name="Diamond M."/>
            <person name="Durham M.E."/>
            <person name="Foxe J.M."/>
            <person name="Go M."/>
            <person name="Henderson B.A."/>
            <person name="Jones I.B."/>
            <person name="McGettigan J.A."/>
            <person name="Micheletti S.J."/>
            <person name="Nasrallah M.E."/>
            <person name="Ortiz D."/>
            <person name="Piller C.R."/>
            <person name="Privatt S.R."/>
            <person name="Schneider S.L."/>
            <person name="Sharp S."/>
            <person name="Smith T.C."/>
            <person name="Stanton J.D."/>
            <person name="Ullery H.E."/>
            <person name="Wilson R.J."/>
            <person name="Serrano M.G."/>
            <person name="Buck G."/>
            <person name="Lee V."/>
            <person name="Wang Y."/>
            <person name="Carvalho R."/>
            <person name="Voegtly L."/>
            <person name="Shi R."/>
            <person name="Duckworth R."/>
            <person name="Johnson A."/>
            <person name="Loviza R."/>
            <person name="Walstead R."/>
            <person name="Shah Z."/>
            <person name="Kiflezghi M."/>
            <person name="Wade K."/>
            <person name="Ball S.L."/>
            <person name="Bradley K.W."/>
            <person name="Asai D.J."/>
            <person name="Bowman C.A."/>
            <person name="Russell D.A."/>
            <person name="Pope W.H."/>
            <person name="Jacobs-Sera D."/>
            <person name="Hendrix R.W."/>
            <person name="Hatfull G.F."/>
        </authorList>
    </citation>
    <scope>NUCLEOTIDE SEQUENCE</scope>
</reference>
<dbReference type="Gene3D" id="3.40.50.2300">
    <property type="match status" value="1"/>
</dbReference>
<evidence type="ECO:0000256" key="6">
    <source>
        <dbReference type="ARBA" id="ARBA00022679"/>
    </source>
</evidence>
<dbReference type="PANTHER" id="PTHR30505:SF0">
    <property type="entry name" value="FRUCTOSE-LIKE PTS SYSTEM EIIBC COMPONENT-RELATED"/>
    <property type="match status" value="1"/>
</dbReference>
<name>A0A2P2BVW8_9ZZZZ</name>
<keyword evidence="3" id="KW-1003">Cell membrane</keyword>
<feature type="transmembrane region" description="Helical" evidence="13">
    <location>
        <begin position="379"/>
        <end position="408"/>
    </location>
</feature>
<protein>
    <submittedName>
        <fullName evidence="17">Putative PTS system fructose-specific EIIABC component</fullName>
    </submittedName>
</protein>
<dbReference type="PANTHER" id="PTHR30505">
    <property type="entry name" value="FRUCTOSE-LIKE PERMEASE"/>
    <property type="match status" value="1"/>
</dbReference>
<evidence type="ECO:0000256" key="8">
    <source>
        <dbReference type="ARBA" id="ARBA00022692"/>
    </source>
</evidence>
<keyword evidence="11 13" id="KW-0472">Membrane</keyword>
<feature type="transmembrane region" description="Helical" evidence="13">
    <location>
        <begin position="564"/>
        <end position="586"/>
    </location>
</feature>
<keyword evidence="7" id="KW-0598">Phosphotransferase system</keyword>
<feature type="domain" description="PTS EIIC type-2" evidence="16">
    <location>
        <begin position="313"/>
        <end position="694"/>
    </location>
</feature>
<keyword evidence="8 13" id="KW-0812">Transmembrane</keyword>
<dbReference type="SUPFAM" id="SSF55804">
    <property type="entry name" value="Phoshotransferase/anion transport protein"/>
    <property type="match status" value="1"/>
</dbReference>
<feature type="transmembrane region" description="Helical" evidence="13">
    <location>
        <begin position="598"/>
        <end position="619"/>
    </location>
</feature>
<dbReference type="EMBL" id="CZKA01000002">
    <property type="protein sequence ID" value="CUR53878.1"/>
    <property type="molecule type" value="Genomic_DNA"/>
</dbReference>
<dbReference type="InterPro" id="IPR006327">
    <property type="entry name" value="PTS_IIC_fruc"/>
</dbReference>
<evidence type="ECO:0000256" key="9">
    <source>
        <dbReference type="ARBA" id="ARBA00022777"/>
    </source>
</evidence>
<feature type="transmembrane region" description="Helical" evidence="13">
    <location>
        <begin position="321"/>
        <end position="341"/>
    </location>
</feature>
<dbReference type="Pfam" id="PF02302">
    <property type="entry name" value="PTS_IIB"/>
    <property type="match status" value="1"/>
</dbReference>
<organism evidence="17">
    <name type="scientific">metagenome</name>
    <dbReference type="NCBI Taxonomy" id="256318"/>
    <lineage>
        <taxon>unclassified sequences</taxon>
        <taxon>metagenomes</taxon>
    </lineage>
</organism>
<keyword evidence="4" id="KW-0597">Phosphoprotein</keyword>
<feature type="transmembrane region" description="Helical" evidence="13">
    <location>
        <begin position="516"/>
        <end position="534"/>
    </location>
</feature>
<evidence type="ECO:0000313" key="17">
    <source>
        <dbReference type="EMBL" id="CUR53878.1"/>
    </source>
</evidence>
<feature type="compositionally biased region" description="Low complexity" evidence="12">
    <location>
        <begin position="292"/>
        <end position="302"/>
    </location>
</feature>
<proteinExistence type="predicted"/>
<dbReference type="Pfam" id="PF00359">
    <property type="entry name" value="PTS_EIIA_2"/>
    <property type="match status" value="1"/>
</dbReference>
<dbReference type="InterPro" id="IPR016152">
    <property type="entry name" value="PTrfase/Anion_transptr"/>
</dbReference>
<evidence type="ECO:0000256" key="5">
    <source>
        <dbReference type="ARBA" id="ARBA00022597"/>
    </source>
</evidence>
<keyword evidence="10 13" id="KW-1133">Transmembrane helix</keyword>
<dbReference type="SUPFAM" id="SSF52794">
    <property type="entry name" value="PTS system IIB component-like"/>
    <property type="match status" value="1"/>
</dbReference>
<dbReference type="InterPro" id="IPR036095">
    <property type="entry name" value="PTS_EIIB-like_sf"/>
</dbReference>
<dbReference type="NCBIfam" id="TIGR00829">
    <property type="entry name" value="FRU"/>
    <property type="match status" value="1"/>
</dbReference>
<dbReference type="PROSITE" id="PS51094">
    <property type="entry name" value="PTS_EIIA_TYPE_2"/>
    <property type="match status" value="1"/>
</dbReference>
<evidence type="ECO:0000256" key="2">
    <source>
        <dbReference type="ARBA" id="ARBA00022448"/>
    </source>
</evidence>
<evidence type="ECO:0000256" key="7">
    <source>
        <dbReference type="ARBA" id="ARBA00022683"/>
    </source>
</evidence>
<dbReference type="InterPro" id="IPR003353">
    <property type="entry name" value="PTS_IIB_fruc"/>
</dbReference>
<dbReference type="GO" id="GO:0005351">
    <property type="term" value="F:carbohydrate:proton symporter activity"/>
    <property type="evidence" value="ECO:0007669"/>
    <property type="project" value="InterPro"/>
</dbReference>
<dbReference type="GO" id="GO:0005886">
    <property type="term" value="C:plasma membrane"/>
    <property type="evidence" value="ECO:0007669"/>
    <property type="project" value="UniProtKB-SubCell"/>
</dbReference>
<evidence type="ECO:0000256" key="1">
    <source>
        <dbReference type="ARBA" id="ARBA00004429"/>
    </source>
</evidence>
<dbReference type="GO" id="GO:0016301">
    <property type="term" value="F:kinase activity"/>
    <property type="evidence" value="ECO:0007669"/>
    <property type="project" value="UniProtKB-KW"/>
</dbReference>
<dbReference type="AlphaFoldDB" id="A0A2P2BVW8"/>
<accession>A0A2P2BVW8</accession>
<feature type="domain" description="PTS EIIB type-2" evidence="15">
    <location>
        <begin position="185"/>
        <end position="280"/>
    </location>
</feature>
<feature type="domain" description="PTS EIIA type-2" evidence="14">
    <location>
        <begin position="3"/>
        <end position="147"/>
    </location>
</feature>
<dbReference type="InterPro" id="IPR003501">
    <property type="entry name" value="PTS_EIIB_2/3"/>
</dbReference>
<feature type="transmembrane region" description="Helical" evidence="13">
    <location>
        <begin position="541"/>
        <end position="558"/>
    </location>
</feature>
<dbReference type="Pfam" id="PF02378">
    <property type="entry name" value="PTS_EIIC"/>
    <property type="match status" value="1"/>
</dbReference>
<dbReference type="GO" id="GO:0090563">
    <property type="term" value="F:protein-phosphocysteine-sugar phosphotransferase activity"/>
    <property type="evidence" value="ECO:0007669"/>
    <property type="project" value="TreeGrafter"/>
</dbReference>
<dbReference type="Gene3D" id="3.40.930.10">
    <property type="entry name" value="Mannitol-specific EII, Chain A"/>
    <property type="match status" value="1"/>
</dbReference>
<evidence type="ECO:0000259" key="15">
    <source>
        <dbReference type="PROSITE" id="PS51099"/>
    </source>
</evidence>
<dbReference type="GO" id="GO:0022877">
    <property type="term" value="F:protein-N(PI)-phosphohistidine-fructose phosphotransferase system transporter activity"/>
    <property type="evidence" value="ECO:0007669"/>
    <property type="project" value="InterPro"/>
</dbReference>
<evidence type="ECO:0000256" key="3">
    <source>
        <dbReference type="ARBA" id="ARBA00022475"/>
    </source>
</evidence>
<gene>
    <name evidence="17" type="ORF">NOCA2100011</name>
</gene>
<dbReference type="InterPro" id="IPR002178">
    <property type="entry name" value="PTS_EIIA_type-2_dom"/>
</dbReference>
<dbReference type="InterPro" id="IPR050864">
    <property type="entry name" value="Bacterial_PTS_Sugar_Transport"/>
</dbReference>
<dbReference type="CDD" id="cd00211">
    <property type="entry name" value="PTS_IIA_fru"/>
    <property type="match status" value="1"/>
</dbReference>
<dbReference type="InterPro" id="IPR013011">
    <property type="entry name" value="PTS_EIIB_2"/>
</dbReference>
<dbReference type="CDD" id="cd05569">
    <property type="entry name" value="PTS_IIB_fructose"/>
    <property type="match status" value="1"/>
</dbReference>
<evidence type="ECO:0000256" key="10">
    <source>
        <dbReference type="ARBA" id="ARBA00022989"/>
    </source>
</evidence>
<dbReference type="InterPro" id="IPR003352">
    <property type="entry name" value="PTS_EIIC"/>
</dbReference>
<feature type="transmembrane region" description="Helical" evidence="13">
    <location>
        <begin position="625"/>
        <end position="647"/>
    </location>
</feature>
<keyword evidence="5" id="KW-0762">Sugar transport</keyword>
<evidence type="ECO:0000256" key="4">
    <source>
        <dbReference type="ARBA" id="ARBA00022553"/>
    </source>
</evidence>
<evidence type="ECO:0000259" key="14">
    <source>
        <dbReference type="PROSITE" id="PS51094"/>
    </source>
</evidence>
<dbReference type="PROSITE" id="PS51104">
    <property type="entry name" value="PTS_EIIC_TYPE_2"/>
    <property type="match status" value="1"/>
</dbReference>
<keyword evidence="9" id="KW-0418">Kinase</keyword>
<sequence>MSDLITAELVSLDADMGADKHEAIRSLAALVAGAGRADDVDQLVADAFAREETSATGLPGGIAIPHCRTAGVSEPTLAFARLEPKVDFGAKDGPADLAFLIAAPAGGDATHLQLLTKLARALVKPAFTDSLRDAESADEVVALVMAVLEPAPAAAPAAPAAATGGSAAAAASLAKEPEPAVRRRLVAVTACPTGIAHTYMAAEALEAAALRAGVDIAVETQGSAGSTPLSPDTIANADAAIFAVDVGVRDRGRFAGKPLVSSGVKRPIDDADSMIAEALRYADDPNPPRVEGTASASTASAGSGAGETWGGRTRRVLMTGVSYMIPFVAAGGLLIALSFLFGGYEIVGPFGDIVAHNSVFNPPDVDALGLEHALFGSGLMAYIGALFFVIGKTAFLFFVPALAGYIAYAIADRPGIAPGFVVGGLAANVSGFADADGVGLPATGFLGAIVGGVLAGIIAHWIAGWKVPTWARGLMPVLVIPLFTSIIAGLAMLIVFGKPISWLMNQLTDGLNSMSGSSAILLGVILGLMMAFDMGGPLNKVAYSFAAAGVGAAATAAADDPRLQIMAAVMLAGMVPPIALALATVVRPQLFTLPEHENGKAGWLLGASFITEGAIPFAAADPLRVIPAIMLGSAVTGGLSEAMHVAVRAPHGGIFVLFAVENVLGFLIALVAGVIVGAAAVIAAKTLWPSKVTVDAAAAMV</sequence>
<feature type="transmembrane region" description="Helical" evidence="13">
    <location>
        <begin position="439"/>
        <end position="462"/>
    </location>
</feature>